<dbReference type="eggNOG" id="KOG1178">
    <property type="taxonomic scope" value="Eukaryota"/>
</dbReference>
<dbReference type="STRING" id="595528.A0A0D2WX60"/>
<dbReference type="eggNOG" id="KOG4649">
    <property type="taxonomic scope" value="Eukaryota"/>
</dbReference>
<feature type="compositionally biased region" description="Low complexity" evidence="1">
    <location>
        <begin position="90"/>
        <end position="103"/>
    </location>
</feature>
<dbReference type="InParanoid" id="A0A0D2WX60"/>
<gene>
    <name evidence="4" type="ORF">CAOG_007212</name>
</gene>
<feature type="region of interest" description="Disordered" evidence="1">
    <location>
        <begin position="73"/>
        <end position="107"/>
    </location>
</feature>
<dbReference type="PANTHER" id="PTHR44394">
    <property type="entry name" value="BETA-ALANINE-ACTIVATING ENZYME"/>
    <property type="match status" value="1"/>
</dbReference>
<feature type="domain" description="Pyrrolo-quinoline quinone repeat" evidence="3">
    <location>
        <begin position="914"/>
        <end position="1254"/>
    </location>
</feature>
<protein>
    <submittedName>
        <fullName evidence="4">Uncharacterized protein</fullName>
    </submittedName>
</protein>
<keyword evidence="5" id="KW-1185">Reference proteome</keyword>
<dbReference type="InterPro" id="IPR052091">
    <property type="entry name" value="Beta-ala_Activ/Resist"/>
</dbReference>
<dbReference type="SUPFAM" id="SSF56801">
    <property type="entry name" value="Acetyl-CoA synthetase-like"/>
    <property type="match status" value="1"/>
</dbReference>
<reference evidence="5" key="1">
    <citation type="submission" date="2011-02" db="EMBL/GenBank/DDBJ databases">
        <title>The Genome Sequence of Capsaspora owczarzaki ATCC 30864.</title>
        <authorList>
            <person name="Russ C."/>
            <person name="Cuomo C."/>
            <person name="Burger G."/>
            <person name="Gray M.W."/>
            <person name="Holland P.W.H."/>
            <person name="King N."/>
            <person name="Lang F.B.F."/>
            <person name="Roger A.J."/>
            <person name="Ruiz-Trillo I."/>
            <person name="Young S.K."/>
            <person name="Zeng Q."/>
            <person name="Gargeya S."/>
            <person name="Alvarado L."/>
            <person name="Berlin A."/>
            <person name="Chapman S.B."/>
            <person name="Chen Z."/>
            <person name="Freedman E."/>
            <person name="Gellesch M."/>
            <person name="Goldberg J."/>
            <person name="Griggs A."/>
            <person name="Gujja S."/>
            <person name="Heilman E."/>
            <person name="Heiman D."/>
            <person name="Howarth C."/>
            <person name="Mehta T."/>
            <person name="Neiman D."/>
            <person name="Pearson M."/>
            <person name="Roberts A."/>
            <person name="Saif S."/>
            <person name="Shea T."/>
            <person name="Shenoy N."/>
            <person name="Sisk P."/>
            <person name="Stolte C."/>
            <person name="Sykes S."/>
            <person name="White J."/>
            <person name="Yandava C."/>
            <person name="Haas B."/>
            <person name="Nusbaum C."/>
            <person name="Birren B."/>
        </authorList>
    </citation>
    <scope>NUCLEOTIDE SEQUENCE</scope>
    <source>
        <strain evidence="5">ATCC 30864</strain>
    </source>
</reference>
<dbReference type="InterPro" id="IPR000873">
    <property type="entry name" value="AMP-dep_synth/lig_dom"/>
</dbReference>
<dbReference type="SUPFAM" id="SSF50998">
    <property type="entry name" value="Quinoprotein alcohol dehydrogenase-like"/>
    <property type="match status" value="1"/>
</dbReference>
<dbReference type="InterPro" id="IPR002372">
    <property type="entry name" value="PQQ_rpt_dom"/>
</dbReference>
<dbReference type="Proteomes" id="UP000008743">
    <property type="component" value="Unassembled WGS sequence"/>
</dbReference>
<dbReference type="Gene3D" id="3.40.50.12780">
    <property type="entry name" value="N-terminal domain of ligase-like"/>
    <property type="match status" value="1"/>
</dbReference>
<dbReference type="InterPro" id="IPR015943">
    <property type="entry name" value="WD40/YVTN_repeat-like_dom_sf"/>
</dbReference>
<dbReference type="Pfam" id="PF00501">
    <property type="entry name" value="AMP-binding"/>
    <property type="match status" value="1"/>
</dbReference>
<evidence type="ECO:0000256" key="1">
    <source>
        <dbReference type="SAM" id="MobiDB-lite"/>
    </source>
</evidence>
<dbReference type="Pfam" id="PF13570">
    <property type="entry name" value="Beta-prop_ACSF4"/>
    <property type="match status" value="1"/>
</dbReference>
<accession>A0A0D2WX60</accession>
<dbReference type="EMBL" id="KE346374">
    <property type="protein sequence ID" value="KJE97333.1"/>
    <property type="molecule type" value="Genomic_DNA"/>
</dbReference>
<dbReference type="Gene3D" id="2.130.10.10">
    <property type="entry name" value="YVTN repeat-like/Quinoprotein amine dehydrogenase"/>
    <property type="match status" value="2"/>
</dbReference>
<evidence type="ECO:0000259" key="2">
    <source>
        <dbReference type="Pfam" id="PF00501"/>
    </source>
</evidence>
<dbReference type="PhylomeDB" id="A0A0D2WX60"/>
<evidence type="ECO:0000313" key="4">
    <source>
        <dbReference type="EMBL" id="KJE97333.1"/>
    </source>
</evidence>
<dbReference type="AlphaFoldDB" id="A0A0D2WX60"/>
<feature type="compositionally biased region" description="Low complexity" evidence="1">
    <location>
        <begin position="193"/>
        <end position="212"/>
    </location>
</feature>
<feature type="compositionally biased region" description="Basic and acidic residues" evidence="1">
    <location>
        <begin position="73"/>
        <end position="87"/>
    </location>
</feature>
<dbReference type="GO" id="GO:0043041">
    <property type="term" value="P:amino acid activation for nonribosomal peptide biosynthetic process"/>
    <property type="evidence" value="ECO:0007669"/>
    <property type="project" value="TreeGrafter"/>
</dbReference>
<proteinExistence type="predicted"/>
<feature type="domain" description="AMP-dependent synthetase/ligase" evidence="2">
    <location>
        <begin position="352"/>
        <end position="550"/>
    </location>
</feature>
<dbReference type="RefSeq" id="XP_004343071.2">
    <property type="nucleotide sequence ID" value="XM_004343021.2"/>
</dbReference>
<dbReference type="PANTHER" id="PTHR44394:SF1">
    <property type="entry name" value="BETA-ALANINE-ACTIVATING ENZYME"/>
    <property type="match status" value="1"/>
</dbReference>
<dbReference type="InterPro" id="IPR042099">
    <property type="entry name" value="ANL_N_sf"/>
</dbReference>
<dbReference type="OrthoDB" id="408177at2759"/>
<dbReference type="Gene3D" id="3.30.300.30">
    <property type="match status" value="1"/>
</dbReference>
<dbReference type="InterPro" id="IPR018391">
    <property type="entry name" value="PQQ_b-propeller_rpt"/>
</dbReference>
<dbReference type="InterPro" id="IPR011047">
    <property type="entry name" value="Quinoprotein_ADH-like_sf"/>
</dbReference>
<name>A0A0D2WX60_CAPO3</name>
<evidence type="ECO:0000259" key="3">
    <source>
        <dbReference type="Pfam" id="PF13570"/>
    </source>
</evidence>
<organism evidence="4 5">
    <name type="scientific">Capsaspora owczarzaki (strain ATCC 30864)</name>
    <dbReference type="NCBI Taxonomy" id="595528"/>
    <lineage>
        <taxon>Eukaryota</taxon>
        <taxon>Filasterea</taxon>
        <taxon>Capsaspora</taxon>
    </lineage>
</organism>
<feature type="region of interest" description="Disordered" evidence="1">
    <location>
        <begin position="193"/>
        <end position="227"/>
    </location>
</feature>
<dbReference type="InterPro" id="IPR045851">
    <property type="entry name" value="AMP-bd_C_sf"/>
</dbReference>
<dbReference type="SMART" id="SM00564">
    <property type="entry name" value="PQQ"/>
    <property type="match status" value="6"/>
</dbReference>
<sequence>MSRSSLLDGQSTDRCAVVLVDAGSNEDNVDGDPFEYAQLGVAHVRALVKQLSQQLRLGLHPCQSNDCALHDAEYDDHDHDDDTREGVEWTAEASTAQTATTSSPPRSGCTALLLPPVGQQTSAAVHLCAVLTFFAVAVTPSVGPFWPLAVSIAPAQAPKVASSSSSVSSFSSSFSSPLSSSLESAREVSVSSSLPIPSQLPSAMISTESPTRNPTPTPTPMAPGEQASSINPAIELPATQSAEFPLKSPAVQQLIAAMPARFVFDASTAREALTTIRAAVLHSESVSNLRDCAASLTFLPLQPPNFQVGTPLHLPVQLADMDVARLCAALPSMHGVCILHHSCRTVRAFDPALAYLMSTSGSTGTPKVVLVPSTAIATNVSELAATLPGGADDRMLAVAPPTFDPFIIEIALACIRDATLVIPAYSIRRNPQKLARLISEGGIHWLQCTPSLLAQLSQQERLAILDSSLRTLILGGEPFPAWLLRFLFTNQERLYSSLSVWNIYGTTECSVWSTAFQLDVSILSQGLLDAFEHSLPIGNPLPQSCIELRDLQDSSLVLCHICGSAVHHSRIATLAERDGSSTLCGQLWLGGPARGCRLLSEAESELSQHGMRDSGDQAEAVFDESAPSTFPRILFRGRRDRTIKRFGQRVSLDAIESWLRSLHVLQSFQTVALVYDDPFLTLVLSTGLERQQSAASLTDDFNARALLSHIALVAPQPAMAPDRLHVLRAPCALTPSGKVDMIALKRLIDKDTQSDCPKNAPTSREALCQALEAACPHRINELHHAFVHSTACRWLDAGLSSFDLVRLAAAVSDLFATVDKAAVLESMFHGTFEDLCRELMPTLPTNVLQRGQKRSLDESPPSSIRVPRLESSNSRRIGVACGCVYSRASKSRVNPACRHAPLDGPASAWTFDFSKCIDASPLVLLSNQKPFVAIGSHDHHFALIELQSGNLCWKTLLPDRIESSACLSPDGTLLVVGDYSGALSAMDINDGAVLWQHRAGDAIKPSPCVDSVSNTVWFGSHDKSLRCVDCSTGSLIWQTSFGSSWFSSPAIDSARRVVVAADLGGRVVAVRLPAARLSSPAEHEVLWKYDCAAAVFSSPCFSDDGALVVVCTTDGRILTLLASCGLLVSSVTVPAAIFSSAVISSVASAQAIFVGSHDGLLNCVDARTGRFLWQRGLSLTSLGSPVYSSPALFEVNSCQFVAAAATDGTVCIFRADSGQLVHSTAVGGMCFSSPVVHDRRLLVGSRDNKLYCLVLPHLPV</sequence>
<evidence type="ECO:0000313" key="5">
    <source>
        <dbReference type="Proteomes" id="UP000008743"/>
    </source>
</evidence>